<dbReference type="GeneID" id="67183882"/>
<evidence type="ECO:0000256" key="2">
    <source>
        <dbReference type="ARBA" id="ARBA00008163"/>
    </source>
</evidence>
<evidence type="ECO:0000256" key="1">
    <source>
        <dbReference type="ARBA" id="ARBA00004571"/>
    </source>
</evidence>
<keyword evidence="5 8" id="KW-0732">Signal</keyword>
<accession>E1SQA4</accession>
<keyword evidence="4" id="KW-0812">Transmembrane</keyword>
<dbReference type="Pfam" id="PF03349">
    <property type="entry name" value="Toluene_X"/>
    <property type="match status" value="1"/>
</dbReference>
<dbReference type="InterPro" id="IPR005017">
    <property type="entry name" value="OMPP1/FadL/TodX"/>
</dbReference>
<keyword evidence="10" id="KW-1185">Reference proteome</keyword>
<dbReference type="eggNOG" id="COG2067">
    <property type="taxonomic scope" value="Bacteria"/>
</dbReference>
<dbReference type="GO" id="GO:0015483">
    <property type="term" value="F:long-chain fatty acid transporting porin activity"/>
    <property type="evidence" value="ECO:0007669"/>
    <property type="project" value="TreeGrafter"/>
</dbReference>
<name>E1SQA4_FERBD</name>
<evidence type="ECO:0000256" key="6">
    <source>
        <dbReference type="ARBA" id="ARBA00023136"/>
    </source>
</evidence>
<evidence type="ECO:0000256" key="3">
    <source>
        <dbReference type="ARBA" id="ARBA00022452"/>
    </source>
</evidence>
<proteinExistence type="inferred from homology"/>
<feature type="chain" id="PRO_5003151585" evidence="8">
    <location>
        <begin position="21"/>
        <end position="440"/>
    </location>
</feature>
<dbReference type="AlphaFoldDB" id="E1SQA4"/>
<comment type="subcellular location">
    <subcellularLocation>
        <location evidence="1">Cell outer membrane</location>
        <topology evidence="1">Multi-pass membrane protein</topology>
    </subcellularLocation>
</comment>
<dbReference type="Proteomes" id="UP000006683">
    <property type="component" value="Chromosome"/>
</dbReference>
<protein>
    <submittedName>
        <fullName evidence="9">Membrane protein involved in aromatic hydrocarbon degradation</fullName>
    </submittedName>
</protein>
<evidence type="ECO:0000313" key="9">
    <source>
        <dbReference type="EMBL" id="ADN77875.1"/>
    </source>
</evidence>
<dbReference type="SUPFAM" id="SSF56935">
    <property type="entry name" value="Porins"/>
    <property type="match status" value="1"/>
</dbReference>
<dbReference type="RefSeq" id="WP_013347180.1">
    <property type="nucleotide sequence ID" value="NC_014541.1"/>
</dbReference>
<dbReference type="OrthoDB" id="19849at2"/>
<evidence type="ECO:0000256" key="7">
    <source>
        <dbReference type="ARBA" id="ARBA00023237"/>
    </source>
</evidence>
<feature type="signal peptide" evidence="8">
    <location>
        <begin position="1"/>
        <end position="20"/>
    </location>
</feature>
<keyword evidence="6" id="KW-0472">Membrane</keyword>
<evidence type="ECO:0000256" key="5">
    <source>
        <dbReference type="ARBA" id="ARBA00022729"/>
    </source>
</evidence>
<dbReference type="PANTHER" id="PTHR35093">
    <property type="entry name" value="OUTER MEMBRANE PROTEIN NMB0088-RELATED"/>
    <property type="match status" value="1"/>
</dbReference>
<keyword evidence="7" id="KW-0998">Cell outer membrane</keyword>
<evidence type="ECO:0000256" key="4">
    <source>
        <dbReference type="ARBA" id="ARBA00022692"/>
    </source>
</evidence>
<dbReference type="EMBL" id="CP002209">
    <property type="protein sequence ID" value="ADN77875.1"/>
    <property type="molecule type" value="Genomic_DNA"/>
</dbReference>
<keyword evidence="3" id="KW-1134">Transmembrane beta strand</keyword>
<comment type="similarity">
    <text evidence="2">Belongs to the OmpP1/FadL family.</text>
</comment>
<dbReference type="Gene3D" id="2.40.160.60">
    <property type="entry name" value="Outer membrane protein transport protein (OMPP1/FadL/TodX)"/>
    <property type="match status" value="1"/>
</dbReference>
<dbReference type="PANTHER" id="PTHR35093:SF8">
    <property type="entry name" value="OUTER MEMBRANE PROTEIN NMB0088-RELATED"/>
    <property type="match status" value="1"/>
</dbReference>
<sequence>MKYRLLSGAIAALLAGQANAAGFQLAETSASGLGRAFAGEAAIADNAAAQGRNPALLTQLEGRQLSVGAILVAPDVAAEGTITHPHLNPDMSLGMRTIDASEDDLVPNAVVPNFFYSNRLSERWAYGLAINSNYGLKSELPATHPAAIFGSNTEITTVEFNPNIAFAVNEQFSLGAGVRFVYGDGAISGTVPGWVADADVAPLLGMVGLPPVAPGTELKSLSGDDYAWGYKLGATWQPAKGHTIGLSYHSEVELNLEGDAGGLLYAPDGMAKPGQLALTLPAFAELASSHQLTDAWRLSASINWTQWSRFDDLVAEFPDGSSDLVKAEQFEDNWRFAVGTDYRLNDKMVVRAGVAYDMTAVEDEHRTLSIPDSNRLWFSTGMGYAFSDRLNLDLAVTYIHSQGDAPISESFTVGEATLAQFNGEVTGSVWLAGAQLSYKL</sequence>
<dbReference type="KEGG" id="fbl:Fbal_3679"/>
<dbReference type="STRING" id="550540.Fbal_3679"/>
<evidence type="ECO:0000256" key="8">
    <source>
        <dbReference type="SAM" id="SignalP"/>
    </source>
</evidence>
<evidence type="ECO:0000313" key="10">
    <source>
        <dbReference type="Proteomes" id="UP000006683"/>
    </source>
</evidence>
<dbReference type="HOGENOM" id="CLU_035981_0_0_6"/>
<organism evidence="9 10">
    <name type="scientific">Ferrimonas balearica (strain DSM 9799 / CCM 4581 / KCTC 23876 / PAT)</name>
    <dbReference type="NCBI Taxonomy" id="550540"/>
    <lineage>
        <taxon>Bacteria</taxon>
        <taxon>Pseudomonadati</taxon>
        <taxon>Pseudomonadota</taxon>
        <taxon>Gammaproteobacteria</taxon>
        <taxon>Alteromonadales</taxon>
        <taxon>Ferrimonadaceae</taxon>
        <taxon>Ferrimonas</taxon>
    </lineage>
</organism>
<reference evidence="9 10" key="1">
    <citation type="journal article" date="2010" name="Stand. Genomic Sci.">
        <title>Complete genome sequence of Ferrimonas balearica type strain (PAT).</title>
        <authorList>
            <person name="Nolan M."/>
            <person name="Sikorski J."/>
            <person name="Davenport K."/>
            <person name="Lucas S."/>
            <person name="Glavina Del Rio T."/>
            <person name="Tice H."/>
            <person name="Cheng J."/>
            <person name="Goodwin L."/>
            <person name="Pitluck S."/>
            <person name="Liolios K."/>
            <person name="Ivanova N."/>
            <person name="Mavromatis K."/>
            <person name="Ovchinnikova G."/>
            <person name="Pati A."/>
            <person name="Chen A."/>
            <person name="Palaniappan K."/>
            <person name="Land M."/>
            <person name="Hauser L."/>
            <person name="Chang Y."/>
            <person name="Jeffries C."/>
            <person name="Tapia R."/>
            <person name="Brettin T."/>
            <person name="Detter J."/>
            <person name="Han C."/>
            <person name="Yasawong M."/>
            <person name="Rohde M."/>
            <person name="Tindall B."/>
            <person name="Goker M."/>
            <person name="Woyke T."/>
            <person name="Bristow J."/>
            <person name="Eisen J."/>
            <person name="Markowitz V."/>
            <person name="Hugenholtz P."/>
            <person name="Kyrpides N."/>
            <person name="Klenk H."/>
            <person name="Lapidus A."/>
        </authorList>
    </citation>
    <scope>NUCLEOTIDE SEQUENCE [LARGE SCALE GENOMIC DNA]</scope>
    <source>
        <strain evidence="10">DSM 9799 / CCM 4581 / KCTC 23876 / PAT</strain>
    </source>
</reference>
<dbReference type="GO" id="GO:0009279">
    <property type="term" value="C:cell outer membrane"/>
    <property type="evidence" value="ECO:0007669"/>
    <property type="project" value="UniProtKB-SubCell"/>
</dbReference>
<gene>
    <name evidence="9" type="ordered locus">Fbal_3679</name>
</gene>